<feature type="domain" description="HhH-GPD" evidence="11">
    <location>
        <begin position="8"/>
        <end position="131"/>
    </location>
</feature>
<evidence type="ECO:0000256" key="8">
    <source>
        <dbReference type="ARBA" id="ARBA00023204"/>
    </source>
</evidence>
<dbReference type="GO" id="GO:0032357">
    <property type="term" value="F:oxidized purine DNA binding"/>
    <property type="evidence" value="ECO:0007669"/>
    <property type="project" value="TreeGrafter"/>
</dbReference>
<evidence type="ECO:0000256" key="7">
    <source>
        <dbReference type="ARBA" id="ARBA00023014"/>
    </source>
</evidence>
<dbReference type="GO" id="GO:0034039">
    <property type="term" value="F:8-oxo-7,8-dihydroguanine DNA N-glycosylase activity"/>
    <property type="evidence" value="ECO:0007669"/>
    <property type="project" value="TreeGrafter"/>
</dbReference>
<protein>
    <submittedName>
        <fullName evidence="13">Adenine DNA glycosylase-like</fullName>
    </submittedName>
</protein>
<proteinExistence type="inferred from homology"/>
<dbReference type="GO" id="GO:0051536">
    <property type="term" value="F:iron-sulfur cluster binding"/>
    <property type="evidence" value="ECO:0007669"/>
    <property type="project" value="UniProtKB-KW"/>
</dbReference>
<dbReference type="Proteomes" id="UP000515151">
    <property type="component" value="Chromosome 2"/>
</dbReference>
<dbReference type="InterPro" id="IPR011257">
    <property type="entry name" value="DNA_glycosylase"/>
</dbReference>
<dbReference type="PANTHER" id="PTHR42944:SF1">
    <property type="entry name" value="ADENINE DNA GLYCOSYLASE"/>
    <property type="match status" value="1"/>
</dbReference>
<dbReference type="Gene3D" id="1.10.340.30">
    <property type="entry name" value="Hypothetical protein, domain 2"/>
    <property type="match status" value="1"/>
</dbReference>
<evidence type="ECO:0000256" key="1">
    <source>
        <dbReference type="ARBA" id="ARBA00001966"/>
    </source>
</evidence>
<keyword evidence="3" id="KW-0479">Metal-binding</keyword>
<dbReference type="OrthoDB" id="10248838at2759"/>
<dbReference type="GO" id="GO:0006284">
    <property type="term" value="P:base-excision repair"/>
    <property type="evidence" value="ECO:0007669"/>
    <property type="project" value="InterPro"/>
</dbReference>
<feature type="chain" id="PRO_5027760647" evidence="10">
    <location>
        <begin position="23"/>
        <end position="149"/>
    </location>
</feature>
<evidence type="ECO:0000256" key="9">
    <source>
        <dbReference type="ARBA" id="ARBA00023295"/>
    </source>
</evidence>
<evidence type="ECO:0000259" key="11">
    <source>
        <dbReference type="Pfam" id="PF00730"/>
    </source>
</evidence>
<dbReference type="GO" id="GO:0000701">
    <property type="term" value="F:purine-specific mismatch base pair DNA N-glycosylase activity"/>
    <property type="evidence" value="ECO:0007669"/>
    <property type="project" value="TreeGrafter"/>
</dbReference>
<keyword evidence="9" id="KW-0326">Glycosidase</keyword>
<keyword evidence="5" id="KW-0378">Hydrolase</keyword>
<evidence type="ECO:0000313" key="12">
    <source>
        <dbReference type="Proteomes" id="UP000515151"/>
    </source>
</evidence>
<dbReference type="GO" id="GO:0035485">
    <property type="term" value="F:adenine/guanine mispair binding"/>
    <property type="evidence" value="ECO:0007669"/>
    <property type="project" value="TreeGrafter"/>
</dbReference>
<dbReference type="GO" id="GO:0006298">
    <property type="term" value="P:mismatch repair"/>
    <property type="evidence" value="ECO:0007669"/>
    <property type="project" value="TreeGrafter"/>
</dbReference>
<evidence type="ECO:0000256" key="5">
    <source>
        <dbReference type="ARBA" id="ARBA00022801"/>
    </source>
</evidence>
<dbReference type="InterPro" id="IPR003265">
    <property type="entry name" value="HhH-GPD_domain"/>
</dbReference>
<dbReference type="Gene3D" id="1.10.1670.10">
    <property type="entry name" value="Helix-hairpin-Helix base-excision DNA repair enzymes (C-terminal)"/>
    <property type="match status" value="1"/>
</dbReference>
<reference evidence="13" key="2">
    <citation type="submission" date="2025-08" db="UniProtKB">
        <authorList>
            <consortium name="RefSeq"/>
        </authorList>
    </citation>
    <scope>IDENTIFICATION</scope>
    <source>
        <tissue evidence="13">Leaf</tissue>
    </source>
</reference>
<dbReference type="GO" id="GO:0005634">
    <property type="term" value="C:nucleus"/>
    <property type="evidence" value="ECO:0007669"/>
    <property type="project" value="TreeGrafter"/>
</dbReference>
<dbReference type="InterPro" id="IPR044298">
    <property type="entry name" value="MIG/MutY"/>
</dbReference>
<dbReference type="GO" id="GO:0046872">
    <property type="term" value="F:metal ion binding"/>
    <property type="evidence" value="ECO:0007669"/>
    <property type="project" value="UniProtKB-KW"/>
</dbReference>
<comment type="similarity">
    <text evidence="2">Belongs to the Nth/MutY family.</text>
</comment>
<keyword evidence="12" id="KW-1185">Reference proteome</keyword>
<dbReference type="SUPFAM" id="SSF48150">
    <property type="entry name" value="DNA-glycosylase"/>
    <property type="match status" value="1"/>
</dbReference>
<evidence type="ECO:0000256" key="4">
    <source>
        <dbReference type="ARBA" id="ARBA00022763"/>
    </source>
</evidence>
<keyword evidence="4" id="KW-0227">DNA damage</keyword>
<dbReference type="Pfam" id="PF00730">
    <property type="entry name" value="HhH-GPD"/>
    <property type="match status" value="1"/>
</dbReference>
<evidence type="ECO:0000256" key="10">
    <source>
        <dbReference type="SAM" id="SignalP"/>
    </source>
</evidence>
<dbReference type="InterPro" id="IPR023170">
    <property type="entry name" value="HhH_base_excis_C"/>
</dbReference>
<reference evidence="12" key="1">
    <citation type="journal article" date="2020" name="Plant Biotechnol. J.">
        <title>The pomegranate (Punica granatum L.) draft genome dissects genetic divergence between soft- and hard-seeded cultivars.</title>
        <authorList>
            <person name="Luo X."/>
            <person name="Li H."/>
            <person name="Wu Z."/>
            <person name="Yao W."/>
            <person name="Zhao P."/>
            <person name="Cao D."/>
            <person name="Yu H."/>
            <person name="Li K."/>
            <person name="Poudel K."/>
            <person name="Zhao D."/>
            <person name="Zhang F."/>
            <person name="Xia X."/>
            <person name="Chen L."/>
            <person name="Wang Q."/>
            <person name="Jing D."/>
            <person name="Cao S."/>
        </authorList>
    </citation>
    <scope>NUCLEOTIDE SEQUENCE [LARGE SCALE GENOMIC DNA]</scope>
    <source>
        <strain evidence="12">cv. Tunisia</strain>
    </source>
</reference>
<name>A0A6P8CQ23_PUNGR</name>
<keyword evidence="8" id="KW-0234">DNA repair</keyword>
<dbReference type="PANTHER" id="PTHR42944">
    <property type="entry name" value="ADENINE DNA GLYCOSYLASE"/>
    <property type="match status" value="1"/>
</dbReference>
<comment type="cofactor">
    <cofactor evidence="1">
        <name>[4Fe-4S] cluster</name>
        <dbReference type="ChEBI" id="CHEBI:49883"/>
    </cofactor>
</comment>
<accession>A0A6P8CQ23</accession>
<keyword evidence="10" id="KW-0732">Signal</keyword>
<gene>
    <name evidence="13" type="primary">LOC116197418</name>
</gene>
<organism evidence="12 13">
    <name type="scientific">Punica granatum</name>
    <name type="common">Pomegranate</name>
    <dbReference type="NCBI Taxonomy" id="22663"/>
    <lineage>
        <taxon>Eukaryota</taxon>
        <taxon>Viridiplantae</taxon>
        <taxon>Streptophyta</taxon>
        <taxon>Embryophyta</taxon>
        <taxon>Tracheophyta</taxon>
        <taxon>Spermatophyta</taxon>
        <taxon>Magnoliopsida</taxon>
        <taxon>eudicotyledons</taxon>
        <taxon>Gunneridae</taxon>
        <taxon>Pentapetalae</taxon>
        <taxon>rosids</taxon>
        <taxon>malvids</taxon>
        <taxon>Myrtales</taxon>
        <taxon>Lythraceae</taxon>
        <taxon>Punica</taxon>
    </lineage>
</organism>
<evidence type="ECO:0000256" key="6">
    <source>
        <dbReference type="ARBA" id="ARBA00023004"/>
    </source>
</evidence>
<dbReference type="AlphaFoldDB" id="A0A6P8CQ23"/>
<sequence length="149" mass="16616">MCFLGWQSLIVICLQDVNEMWASLGYYRRARFLLEGAKMIFAGEGFTTTVARLRKVPEIGEYTATWCYGLHSIQRGATTFCNLSLLNRMLGPKTRISILSVVPAVDANVIRVLVRLKAISANPKDSATIKDFCLIRSSAHSPSSKKKLM</sequence>
<evidence type="ECO:0000313" key="13">
    <source>
        <dbReference type="RefSeq" id="XP_031383426.1"/>
    </source>
</evidence>
<dbReference type="RefSeq" id="XP_031383426.1">
    <property type="nucleotide sequence ID" value="XM_031527566.1"/>
</dbReference>
<keyword evidence="7" id="KW-0411">Iron-sulfur</keyword>
<feature type="signal peptide" evidence="10">
    <location>
        <begin position="1"/>
        <end position="22"/>
    </location>
</feature>
<keyword evidence="6" id="KW-0408">Iron</keyword>
<dbReference type="GeneID" id="116197418"/>
<evidence type="ECO:0000256" key="2">
    <source>
        <dbReference type="ARBA" id="ARBA00008343"/>
    </source>
</evidence>
<evidence type="ECO:0000256" key="3">
    <source>
        <dbReference type="ARBA" id="ARBA00022723"/>
    </source>
</evidence>